<evidence type="ECO:0000313" key="2">
    <source>
        <dbReference type="Proteomes" id="UP001623348"/>
    </source>
</evidence>
<dbReference type="AlphaFoldDB" id="A0ABC9W5H7"/>
<sequence length="138" mass="15660">MLLPAFQAALENCVSVLLLKETIEEAYQTDQKAKEYSLAQLTMLQNKPVLKITKAEQGREEANWFLEILEKVQMVGKLYLQLLSAGNILFIDWKADIYCNPQHKVEVYTEFGIAGILVQSTRPVLEELDGLAKQWSTA</sequence>
<accession>A0ABC9W5H7</accession>
<name>A0ABC9W5H7_GRUJA</name>
<proteinExistence type="predicted"/>
<organism evidence="1 2">
    <name type="scientific">Grus japonensis</name>
    <name type="common">Japanese crane</name>
    <name type="synonym">Red-crowned crane</name>
    <dbReference type="NCBI Taxonomy" id="30415"/>
    <lineage>
        <taxon>Eukaryota</taxon>
        <taxon>Metazoa</taxon>
        <taxon>Chordata</taxon>
        <taxon>Craniata</taxon>
        <taxon>Vertebrata</taxon>
        <taxon>Euteleostomi</taxon>
        <taxon>Archelosauria</taxon>
        <taxon>Archosauria</taxon>
        <taxon>Dinosauria</taxon>
        <taxon>Saurischia</taxon>
        <taxon>Theropoda</taxon>
        <taxon>Coelurosauria</taxon>
        <taxon>Aves</taxon>
        <taxon>Neognathae</taxon>
        <taxon>Neoaves</taxon>
        <taxon>Gruiformes</taxon>
        <taxon>Gruidae</taxon>
        <taxon>Grus</taxon>
    </lineage>
</organism>
<evidence type="ECO:0000313" key="1">
    <source>
        <dbReference type="EMBL" id="GAB0180508.1"/>
    </source>
</evidence>
<protein>
    <submittedName>
        <fullName evidence="1">E3 ubiquitin-protein ligase rnf213-alpha-like</fullName>
    </submittedName>
</protein>
<reference evidence="1 2" key="1">
    <citation type="submission" date="2024-06" db="EMBL/GenBank/DDBJ databases">
        <title>The draft genome of Grus japonensis, version 3.</title>
        <authorList>
            <person name="Nabeshima K."/>
            <person name="Suzuki S."/>
            <person name="Onuma M."/>
        </authorList>
    </citation>
    <scope>NUCLEOTIDE SEQUENCE [LARGE SCALE GENOMIC DNA]</scope>
    <source>
        <strain evidence="1 2">451A</strain>
    </source>
</reference>
<gene>
    <name evidence="1" type="ORF">GRJ2_000516100</name>
</gene>
<dbReference type="Proteomes" id="UP001623348">
    <property type="component" value="Unassembled WGS sequence"/>
</dbReference>
<comment type="caution">
    <text evidence="1">The sequence shown here is derived from an EMBL/GenBank/DDBJ whole genome shotgun (WGS) entry which is preliminary data.</text>
</comment>
<dbReference type="EMBL" id="BAAFJT010000001">
    <property type="protein sequence ID" value="GAB0180508.1"/>
    <property type="molecule type" value="Genomic_DNA"/>
</dbReference>
<keyword evidence="2" id="KW-1185">Reference proteome</keyword>